<evidence type="ECO:0000256" key="1">
    <source>
        <dbReference type="SAM" id="MobiDB-lite"/>
    </source>
</evidence>
<dbReference type="InterPro" id="IPR043519">
    <property type="entry name" value="NT_sf"/>
</dbReference>
<dbReference type="GO" id="GO:0005730">
    <property type="term" value="C:nucleolus"/>
    <property type="evidence" value="ECO:0007669"/>
    <property type="project" value="TreeGrafter"/>
</dbReference>
<name>A0A7J6LS64_PERCH</name>
<dbReference type="Pfam" id="PF22600">
    <property type="entry name" value="MTPAP-like_central"/>
    <property type="match status" value="1"/>
</dbReference>
<comment type="caution">
    <text evidence="3">The sequence shown here is derived from an EMBL/GenBank/DDBJ whole genome shotgun (WGS) entry which is preliminary data.</text>
</comment>
<gene>
    <name evidence="3" type="ORF">FOL47_006407</name>
</gene>
<dbReference type="GO" id="GO:0031123">
    <property type="term" value="P:RNA 3'-end processing"/>
    <property type="evidence" value="ECO:0007669"/>
    <property type="project" value="TreeGrafter"/>
</dbReference>
<evidence type="ECO:0000313" key="3">
    <source>
        <dbReference type="EMBL" id="KAF4662077.1"/>
    </source>
</evidence>
<accession>A0A7J6LS64</accession>
<dbReference type="SUPFAM" id="SSF81631">
    <property type="entry name" value="PAP/OAS1 substrate-binding domain"/>
    <property type="match status" value="1"/>
</dbReference>
<feature type="region of interest" description="Disordered" evidence="1">
    <location>
        <begin position="397"/>
        <end position="475"/>
    </location>
</feature>
<evidence type="ECO:0000259" key="2">
    <source>
        <dbReference type="Pfam" id="PF22600"/>
    </source>
</evidence>
<feature type="compositionally biased region" description="Low complexity" evidence="1">
    <location>
        <begin position="429"/>
        <end position="440"/>
    </location>
</feature>
<dbReference type="Gene3D" id="3.30.460.10">
    <property type="entry name" value="Beta Polymerase, domain 2"/>
    <property type="match status" value="1"/>
</dbReference>
<dbReference type="GO" id="GO:0046872">
    <property type="term" value="F:metal ion binding"/>
    <property type="evidence" value="ECO:0007669"/>
    <property type="project" value="UniProtKB-KW"/>
</dbReference>
<sequence>MSSSSSSLIDDLLHDPVLEADLKRQQKQIVFNDNFRHALAERRKALPPVETSFPEIPPDYVSADKFEEAGGAPWQTPDPSLPTLLALHQELVAFGKWLNATPLEKAERHGVVLDVRRITSALWPEAVVVEFGSSWTGLNLPDGDIDLAIQRLPGPNHVRENLKVLMNQFAKALHASNIATHIHVIDTARVPIVKFIDRRSGFSVDVAFGLQGVVTKSGEWVLANCKKMPQLKPLLMFLKLFLSIRGLSEPYKGGIGSYMLFTMLLCVLHLSDGARSPEHWRKASLGHILFEFFRLYSNDMNYKKLGLRPPNGASKQASLFPRENPSWAISIESPEDSSIDLGRGTFDYHHVLQAFDNAYLTICSGDRNGRSLLLVSGLLGQGRGFIDARAKLEKRLKAEPRPDVPTAGLKASSVAPEKGQLFFDDTSDSDSASDNTEESAVTPSEESTATDQPPKKIRRTVRLEDIGGWSDDEDD</sequence>
<dbReference type="PANTHER" id="PTHR23092:SF15">
    <property type="entry name" value="INACTIVE NON-CANONICAL POLY(A) RNA POLYMERASE PROTEIN TRF4-2-RELATED"/>
    <property type="match status" value="1"/>
</dbReference>
<dbReference type="GO" id="GO:0031499">
    <property type="term" value="C:TRAMP complex"/>
    <property type="evidence" value="ECO:0007669"/>
    <property type="project" value="TreeGrafter"/>
</dbReference>
<reference evidence="3 4" key="1">
    <citation type="submission" date="2020-04" db="EMBL/GenBank/DDBJ databases">
        <title>Perkinsus chesapeaki whole genome sequence.</title>
        <authorList>
            <person name="Bogema D.R."/>
        </authorList>
    </citation>
    <scope>NUCLEOTIDE SEQUENCE [LARGE SCALE GENOMIC DNA]</scope>
    <source>
        <strain evidence="3">ATCC PRA-425</strain>
    </source>
</reference>
<protein>
    <recommendedName>
        <fullName evidence="2">Poly(A) RNA polymerase mitochondrial-like central palm domain-containing protein</fullName>
    </recommendedName>
</protein>
<keyword evidence="4" id="KW-1185">Reference proteome</keyword>
<dbReference type="InterPro" id="IPR045862">
    <property type="entry name" value="Trf4-like"/>
</dbReference>
<dbReference type="Gene3D" id="1.10.1410.10">
    <property type="match status" value="1"/>
</dbReference>
<dbReference type="GO" id="GO:0043634">
    <property type="term" value="P:polyadenylation-dependent ncRNA catabolic process"/>
    <property type="evidence" value="ECO:0007669"/>
    <property type="project" value="TreeGrafter"/>
</dbReference>
<dbReference type="OrthoDB" id="436979at2759"/>
<dbReference type="Proteomes" id="UP000591131">
    <property type="component" value="Unassembled WGS sequence"/>
</dbReference>
<feature type="compositionally biased region" description="Polar residues" evidence="1">
    <location>
        <begin position="441"/>
        <end position="451"/>
    </location>
</feature>
<dbReference type="GO" id="GO:0003729">
    <property type="term" value="F:mRNA binding"/>
    <property type="evidence" value="ECO:0007669"/>
    <property type="project" value="TreeGrafter"/>
</dbReference>
<dbReference type="InterPro" id="IPR054708">
    <property type="entry name" value="MTPAP-like_central"/>
</dbReference>
<dbReference type="CDD" id="cd05402">
    <property type="entry name" value="NT_PAP_TUTase"/>
    <property type="match status" value="1"/>
</dbReference>
<dbReference type="GO" id="GO:1990817">
    <property type="term" value="F:poly(A) RNA polymerase activity"/>
    <property type="evidence" value="ECO:0007669"/>
    <property type="project" value="InterPro"/>
</dbReference>
<feature type="domain" description="Poly(A) RNA polymerase mitochondrial-like central palm" evidence="2">
    <location>
        <begin position="93"/>
        <end position="208"/>
    </location>
</feature>
<dbReference type="EMBL" id="JAAPAO010000357">
    <property type="protein sequence ID" value="KAF4662077.1"/>
    <property type="molecule type" value="Genomic_DNA"/>
</dbReference>
<proteinExistence type="predicted"/>
<dbReference type="AlphaFoldDB" id="A0A7J6LS64"/>
<dbReference type="SUPFAM" id="SSF81301">
    <property type="entry name" value="Nucleotidyltransferase"/>
    <property type="match status" value="1"/>
</dbReference>
<evidence type="ECO:0000313" key="4">
    <source>
        <dbReference type="Proteomes" id="UP000591131"/>
    </source>
</evidence>
<dbReference type="PANTHER" id="PTHR23092">
    <property type="entry name" value="POLY(A) RNA POLYMERASE"/>
    <property type="match status" value="1"/>
</dbReference>
<organism evidence="3 4">
    <name type="scientific">Perkinsus chesapeaki</name>
    <name type="common">Clam parasite</name>
    <name type="synonym">Perkinsus andrewsi</name>
    <dbReference type="NCBI Taxonomy" id="330153"/>
    <lineage>
        <taxon>Eukaryota</taxon>
        <taxon>Sar</taxon>
        <taxon>Alveolata</taxon>
        <taxon>Perkinsozoa</taxon>
        <taxon>Perkinsea</taxon>
        <taxon>Perkinsida</taxon>
        <taxon>Perkinsidae</taxon>
        <taxon>Perkinsus</taxon>
    </lineage>
</organism>